<dbReference type="SMART" id="SM00355">
    <property type="entry name" value="ZnF_C2H2"/>
    <property type="match status" value="2"/>
</dbReference>
<organism evidence="4 5">
    <name type="scientific">Alternaria dauci</name>
    <dbReference type="NCBI Taxonomy" id="48095"/>
    <lineage>
        <taxon>Eukaryota</taxon>
        <taxon>Fungi</taxon>
        <taxon>Dikarya</taxon>
        <taxon>Ascomycota</taxon>
        <taxon>Pezizomycotina</taxon>
        <taxon>Dothideomycetes</taxon>
        <taxon>Pleosporomycetidae</taxon>
        <taxon>Pleosporales</taxon>
        <taxon>Pleosporineae</taxon>
        <taxon>Pleosporaceae</taxon>
        <taxon>Alternaria</taxon>
        <taxon>Alternaria sect. Porri</taxon>
    </lineage>
</organism>
<name>A0ABR3U664_9PLEO</name>
<feature type="compositionally biased region" description="Polar residues" evidence="2">
    <location>
        <begin position="108"/>
        <end position="121"/>
    </location>
</feature>
<accession>A0ABR3U664</accession>
<keyword evidence="1" id="KW-0479">Metal-binding</keyword>
<proteinExistence type="predicted"/>
<feature type="domain" description="C2H2-type" evidence="3">
    <location>
        <begin position="162"/>
        <end position="186"/>
    </location>
</feature>
<evidence type="ECO:0000256" key="2">
    <source>
        <dbReference type="SAM" id="MobiDB-lite"/>
    </source>
</evidence>
<keyword evidence="1" id="KW-0863">Zinc-finger</keyword>
<dbReference type="Gene3D" id="3.30.160.60">
    <property type="entry name" value="Classic Zinc Finger"/>
    <property type="match status" value="1"/>
</dbReference>
<gene>
    <name evidence="4" type="ORF">ACET3X_009632</name>
</gene>
<evidence type="ECO:0000256" key="1">
    <source>
        <dbReference type="PROSITE-ProRule" id="PRU00042"/>
    </source>
</evidence>
<dbReference type="Proteomes" id="UP001578633">
    <property type="component" value="Chromosome 10"/>
</dbReference>
<comment type="caution">
    <text evidence="4">The sequence shown here is derived from an EMBL/GenBank/DDBJ whole genome shotgun (WGS) entry which is preliminary data.</text>
</comment>
<feature type="compositionally biased region" description="Polar residues" evidence="2">
    <location>
        <begin position="7"/>
        <end position="34"/>
    </location>
</feature>
<feature type="region of interest" description="Disordered" evidence="2">
    <location>
        <begin position="196"/>
        <end position="219"/>
    </location>
</feature>
<evidence type="ECO:0000313" key="4">
    <source>
        <dbReference type="EMBL" id="KAL1791881.1"/>
    </source>
</evidence>
<reference evidence="4 5" key="1">
    <citation type="submission" date="2024-09" db="EMBL/GenBank/DDBJ databases">
        <title>T2T genomes of carrot and Alternaria dauci and their utility for understanding host-pathogen interaction during carrot leaf blight disease.</title>
        <authorList>
            <person name="Liu W."/>
            <person name="Xu S."/>
            <person name="Ou C."/>
            <person name="Liu X."/>
            <person name="Zhuang F."/>
            <person name="Deng X.W."/>
        </authorList>
    </citation>
    <scope>NUCLEOTIDE SEQUENCE [LARGE SCALE GENOMIC DNA]</scope>
    <source>
        <strain evidence="4 5">A2016</strain>
    </source>
</reference>
<keyword evidence="1" id="KW-0862">Zinc</keyword>
<evidence type="ECO:0000313" key="5">
    <source>
        <dbReference type="Proteomes" id="UP001578633"/>
    </source>
</evidence>
<feature type="region of interest" description="Disordered" evidence="2">
    <location>
        <begin position="85"/>
        <end position="121"/>
    </location>
</feature>
<dbReference type="RefSeq" id="XP_069302465.1">
    <property type="nucleotide sequence ID" value="XM_069455769.1"/>
</dbReference>
<evidence type="ECO:0000259" key="3">
    <source>
        <dbReference type="PROSITE" id="PS50157"/>
    </source>
</evidence>
<dbReference type="InterPro" id="IPR013087">
    <property type="entry name" value="Znf_C2H2_type"/>
</dbReference>
<dbReference type="PROSITE" id="PS50157">
    <property type="entry name" value="ZINC_FINGER_C2H2_2"/>
    <property type="match status" value="1"/>
</dbReference>
<keyword evidence="5" id="KW-1185">Reference proteome</keyword>
<dbReference type="GeneID" id="96089954"/>
<feature type="region of interest" description="Disordered" evidence="2">
    <location>
        <begin position="1"/>
        <end position="57"/>
    </location>
</feature>
<sequence>MPYPAQQGDTIQEAYPSSISGATPSTFGSDNLEPSRQVVVGPQPSSYRHIPQDGSNLSSKNPLFTRLAFVVRPATPPIVSLRDATYPSASDTGSSILGRGLLSPKPESMTSDTHSCASDTSSPAAPPEIYCDIDDCCIAFSGRHRKGNLARHKRNKHRGRVYVCENASCERMFNRQDARLKHYRTHHQRLATPYIARPETRHANRDRDQYSDFMSSTSG</sequence>
<protein>
    <recommendedName>
        <fullName evidence="3">C2H2-type domain-containing protein</fullName>
    </recommendedName>
</protein>
<dbReference type="EMBL" id="JBHGVX010000010">
    <property type="protein sequence ID" value="KAL1791881.1"/>
    <property type="molecule type" value="Genomic_DNA"/>
</dbReference>
<feature type="compositionally biased region" description="Basic and acidic residues" evidence="2">
    <location>
        <begin position="198"/>
        <end position="210"/>
    </location>
</feature>